<dbReference type="Proteomes" id="UP001548832">
    <property type="component" value="Unassembled WGS sequence"/>
</dbReference>
<sequence length="248" mass="27615">MSDAVSGEETIDCATISVERLGTTDRNQMFSLYETYYDATDRDGFERDLSEKDGVVVVRRNKAIIGFSTYLVRRHAIGAETIHYLFSGDTVLDASRWGDPVLLRGFFRAAGAAKARIKGRLFWFPIIKGHRTFRILPNFFREFVPAIDGDAKPGLVEVRDAIARARYGRSFDPITGLVDFGPSQGHLRDEWADAKEIAVRNRFAAFFLKTNPGHNRGVELACLAELDVKNLKRYGAASFAKGLADASA</sequence>
<accession>A0ABV2D5W7</accession>
<proteinExistence type="predicted"/>
<evidence type="ECO:0000313" key="1">
    <source>
        <dbReference type="EMBL" id="MET2825421.1"/>
    </source>
</evidence>
<gene>
    <name evidence="1" type="ORF">ABVQ20_00355</name>
</gene>
<protein>
    <recommendedName>
        <fullName evidence="3">GNAT family N-acetyltransferase</fullName>
    </recommendedName>
</protein>
<dbReference type="EMBL" id="JBEWSZ010000001">
    <property type="protein sequence ID" value="MET2825421.1"/>
    <property type="molecule type" value="Genomic_DNA"/>
</dbReference>
<evidence type="ECO:0008006" key="3">
    <source>
        <dbReference type="Google" id="ProtNLM"/>
    </source>
</evidence>
<organism evidence="1 2">
    <name type="scientific">Mesorhizobium shangrilense</name>
    <dbReference type="NCBI Taxonomy" id="460060"/>
    <lineage>
        <taxon>Bacteria</taxon>
        <taxon>Pseudomonadati</taxon>
        <taxon>Pseudomonadota</taxon>
        <taxon>Alphaproteobacteria</taxon>
        <taxon>Hyphomicrobiales</taxon>
        <taxon>Phyllobacteriaceae</taxon>
        <taxon>Mesorhizobium</taxon>
    </lineage>
</organism>
<evidence type="ECO:0000313" key="2">
    <source>
        <dbReference type="Proteomes" id="UP001548832"/>
    </source>
</evidence>
<name>A0ABV2D5W7_9HYPH</name>
<comment type="caution">
    <text evidence="1">The sequence shown here is derived from an EMBL/GenBank/DDBJ whole genome shotgun (WGS) entry which is preliminary data.</text>
</comment>
<reference evidence="1 2" key="1">
    <citation type="submission" date="2024-06" db="EMBL/GenBank/DDBJ databases">
        <authorList>
            <person name="Kim D.-U."/>
        </authorList>
    </citation>
    <scope>NUCLEOTIDE SEQUENCE [LARGE SCALE GENOMIC DNA]</scope>
    <source>
        <strain evidence="1 2">KACC15460</strain>
    </source>
</reference>
<keyword evidence="2" id="KW-1185">Reference proteome</keyword>